<evidence type="ECO:0000313" key="2">
    <source>
        <dbReference type="Proteomes" id="UP000821845"/>
    </source>
</evidence>
<dbReference type="EMBL" id="CM023484">
    <property type="protein sequence ID" value="KAH6933809.1"/>
    <property type="molecule type" value="Genomic_DNA"/>
</dbReference>
<dbReference type="Proteomes" id="UP000821845">
    <property type="component" value="Chromosome 4"/>
</dbReference>
<gene>
    <name evidence="1" type="ORF">HPB50_018293</name>
</gene>
<sequence length="92" mass="10318">MMDTRGEMASSVCSRERTVVLGSRIGSEKQAIERGQIAIIKTTAALITAEASQQHLRSEILAWLFKKPCISRIDKALSRRLQTKLRHKAIRA</sequence>
<name>A0ACB7SIR2_HYAAI</name>
<keyword evidence="2" id="KW-1185">Reference proteome</keyword>
<comment type="caution">
    <text evidence="1">The sequence shown here is derived from an EMBL/GenBank/DDBJ whole genome shotgun (WGS) entry which is preliminary data.</text>
</comment>
<proteinExistence type="predicted"/>
<reference evidence="1" key="1">
    <citation type="submission" date="2020-05" db="EMBL/GenBank/DDBJ databases">
        <title>Large-scale comparative analyses of tick genomes elucidate their genetic diversity and vector capacities.</title>
        <authorList>
            <person name="Jia N."/>
            <person name="Wang J."/>
            <person name="Shi W."/>
            <person name="Du L."/>
            <person name="Sun Y."/>
            <person name="Zhan W."/>
            <person name="Jiang J."/>
            <person name="Wang Q."/>
            <person name="Zhang B."/>
            <person name="Ji P."/>
            <person name="Sakyi L.B."/>
            <person name="Cui X."/>
            <person name="Yuan T."/>
            <person name="Jiang B."/>
            <person name="Yang W."/>
            <person name="Lam T.T.-Y."/>
            <person name="Chang Q."/>
            <person name="Ding S."/>
            <person name="Wang X."/>
            <person name="Zhu J."/>
            <person name="Ruan X."/>
            <person name="Zhao L."/>
            <person name="Wei J."/>
            <person name="Que T."/>
            <person name="Du C."/>
            <person name="Cheng J."/>
            <person name="Dai P."/>
            <person name="Han X."/>
            <person name="Huang E."/>
            <person name="Gao Y."/>
            <person name="Liu J."/>
            <person name="Shao H."/>
            <person name="Ye R."/>
            <person name="Li L."/>
            <person name="Wei W."/>
            <person name="Wang X."/>
            <person name="Wang C."/>
            <person name="Yang T."/>
            <person name="Huo Q."/>
            <person name="Li W."/>
            <person name="Guo W."/>
            <person name="Chen H."/>
            <person name="Zhou L."/>
            <person name="Ni X."/>
            <person name="Tian J."/>
            <person name="Zhou Y."/>
            <person name="Sheng Y."/>
            <person name="Liu T."/>
            <person name="Pan Y."/>
            <person name="Xia L."/>
            <person name="Li J."/>
            <person name="Zhao F."/>
            <person name="Cao W."/>
        </authorList>
    </citation>
    <scope>NUCLEOTIDE SEQUENCE</scope>
    <source>
        <strain evidence="1">Hyas-2018</strain>
    </source>
</reference>
<protein>
    <submittedName>
        <fullName evidence="1">Uncharacterized protein</fullName>
    </submittedName>
</protein>
<organism evidence="1 2">
    <name type="scientific">Hyalomma asiaticum</name>
    <name type="common">Tick</name>
    <dbReference type="NCBI Taxonomy" id="266040"/>
    <lineage>
        <taxon>Eukaryota</taxon>
        <taxon>Metazoa</taxon>
        <taxon>Ecdysozoa</taxon>
        <taxon>Arthropoda</taxon>
        <taxon>Chelicerata</taxon>
        <taxon>Arachnida</taxon>
        <taxon>Acari</taxon>
        <taxon>Parasitiformes</taxon>
        <taxon>Ixodida</taxon>
        <taxon>Ixodoidea</taxon>
        <taxon>Ixodidae</taxon>
        <taxon>Hyalomminae</taxon>
        <taxon>Hyalomma</taxon>
    </lineage>
</organism>
<evidence type="ECO:0000313" key="1">
    <source>
        <dbReference type="EMBL" id="KAH6933809.1"/>
    </source>
</evidence>
<accession>A0ACB7SIR2</accession>